<dbReference type="AlphaFoldDB" id="A0A368N096"/>
<comment type="caution">
    <text evidence="1">The sequence shown here is derived from an EMBL/GenBank/DDBJ whole genome shotgun (WGS) entry which is preliminary data.</text>
</comment>
<proteinExistence type="predicted"/>
<dbReference type="Proteomes" id="UP000252172">
    <property type="component" value="Unassembled WGS sequence"/>
</dbReference>
<evidence type="ECO:0000313" key="2">
    <source>
        <dbReference type="Proteomes" id="UP000252172"/>
    </source>
</evidence>
<dbReference type="EMBL" id="QPIE01000004">
    <property type="protein sequence ID" value="RCU42995.1"/>
    <property type="molecule type" value="Genomic_DNA"/>
</dbReference>
<gene>
    <name evidence="1" type="ORF">DQ356_06030</name>
</gene>
<keyword evidence="2" id="KW-1185">Reference proteome</keyword>
<name>A0A368N096_9FLAO</name>
<accession>A0A368N096</accession>
<sequence>MFEFAITAWNLGNMMVLMPLKDSEEAIKTVHDMSINRELMKKLIDYKASHLKEYTNFIVDFEFKETNVDPVLTVVTQEQETFLDMMLSEIKDEECEDEFQENFINRCAIIVTPLEPFINWCSDLFAEELDYEILRETRVYLVSEDIKDLEVWMRKKYSKIFEFELDSWRTDKKKWPQRRNFKMFKEWFRYDVTTTIFDFEKTPFSKQF</sequence>
<evidence type="ECO:0000313" key="1">
    <source>
        <dbReference type="EMBL" id="RCU42995.1"/>
    </source>
</evidence>
<organism evidence="1 2">
    <name type="scientific">Chryseobacterium lacus</name>
    <dbReference type="NCBI Taxonomy" id="2058346"/>
    <lineage>
        <taxon>Bacteria</taxon>
        <taxon>Pseudomonadati</taxon>
        <taxon>Bacteroidota</taxon>
        <taxon>Flavobacteriia</taxon>
        <taxon>Flavobacteriales</taxon>
        <taxon>Weeksellaceae</taxon>
        <taxon>Chryseobacterium group</taxon>
        <taxon>Chryseobacterium</taxon>
    </lineage>
</organism>
<protein>
    <submittedName>
        <fullName evidence="1">Uncharacterized protein</fullName>
    </submittedName>
</protein>
<dbReference type="RefSeq" id="WP_114303581.1">
    <property type="nucleotide sequence ID" value="NZ_QPIE01000004.1"/>
</dbReference>
<reference evidence="1 2" key="1">
    <citation type="submission" date="2018-07" db="EMBL/GenBank/DDBJ databases">
        <title>Chryseobacterium lacus sp. nov., isolated from lake water.</title>
        <authorList>
            <person name="Li C.-M."/>
        </authorList>
    </citation>
    <scope>NUCLEOTIDE SEQUENCE [LARGE SCALE GENOMIC DNA]</scope>
    <source>
        <strain evidence="1 2">YLOS41</strain>
    </source>
</reference>